<reference evidence="6" key="1">
    <citation type="journal article" date="2019" name="PLoS Negl. Trop. Dis.">
        <title>Revisiting the worldwide diversity of Leptospira species in the environment.</title>
        <authorList>
            <person name="Vincent A.T."/>
            <person name="Schiettekatte O."/>
            <person name="Bourhy P."/>
            <person name="Veyrier F.J."/>
            <person name="Picardeau M."/>
        </authorList>
    </citation>
    <scope>NUCLEOTIDE SEQUENCE [LARGE SCALE GENOMIC DNA]</scope>
    <source>
        <strain evidence="6">201300427</strain>
    </source>
</reference>
<feature type="domain" description="Pirin N-terminal" evidence="4">
    <location>
        <begin position="17"/>
        <end position="119"/>
    </location>
</feature>
<dbReference type="InterPro" id="IPR014710">
    <property type="entry name" value="RmlC-like_jellyroll"/>
</dbReference>
<comment type="cofactor">
    <cofactor evidence="2">
        <name>Fe cation</name>
        <dbReference type="ChEBI" id="CHEBI:24875"/>
    </cofactor>
    <text evidence="2">Binds 1 Fe cation per subunit.</text>
</comment>
<evidence type="ECO:0000259" key="5">
    <source>
        <dbReference type="Pfam" id="PF05726"/>
    </source>
</evidence>
<feature type="binding site" evidence="2">
    <location>
        <position position="57"/>
    </location>
    <ligand>
        <name>Fe cation</name>
        <dbReference type="ChEBI" id="CHEBI:24875"/>
    </ligand>
</feature>
<dbReference type="SUPFAM" id="SSF51182">
    <property type="entry name" value="RmlC-like cupins"/>
    <property type="match status" value="1"/>
</dbReference>
<dbReference type="InterPro" id="IPR011051">
    <property type="entry name" value="RmlC_Cupin_sf"/>
</dbReference>
<dbReference type="PANTHER" id="PTHR13903:SF8">
    <property type="entry name" value="PIRIN"/>
    <property type="match status" value="1"/>
</dbReference>
<dbReference type="CDD" id="cd02909">
    <property type="entry name" value="cupin_pirin_N"/>
    <property type="match status" value="1"/>
</dbReference>
<dbReference type="AlphaFoldDB" id="A0A4R9LVY8"/>
<dbReference type="Proteomes" id="UP000298058">
    <property type="component" value="Unassembled WGS sequence"/>
</dbReference>
<dbReference type="PIRSF" id="PIRSF006232">
    <property type="entry name" value="Pirin"/>
    <property type="match status" value="1"/>
</dbReference>
<feature type="binding site" evidence="2">
    <location>
        <position position="99"/>
    </location>
    <ligand>
        <name>Fe cation</name>
        <dbReference type="ChEBI" id="CHEBI:24875"/>
    </ligand>
</feature>
<proteinExistence type="inferred from homology"/>
<dbReference type="GO" id="GO:0046872">
    <property type="term" value="F:metal ion binding"/>
    <property type="evidence" value="ECO:0007669"/>
    <property type="project" value="UniProtKB-KW"/>
</dbReference>
<comment type="similarity">
    <text evidence="1 3">Belongs to the pirin family.</text>
</comment>
<dbReference type="InterPro" id="IPR008778">
    <property type="entry name" value="Pirin_C_dom"/>
</dbReference>
<feature type="binding site" evidence="2">
    <location>
        <position position="55"/>
    </location>
    <ligand>
        <name>Fe cation</name>
        <dbReference type="ChEBI" id="CHEBI:24875"/>
    </ligand>
</feature>
<dbReference type="OrthoDB" id="321327at2"/>
<evidence type="ECO:0000256" key="1">
    <source>
        <dbReference type="ARBA" id="ARBA00008416"/>
    </source>
</evidence>
<evidence type="ECO:0000313" key="6">
    <source>
        <dbReference type="EMBL" id="TGN17364.1"/>
    </source>
</evidence>
<comment type="caution">
    <text evidence="6">The sequence shown here is derived from an EMBL/GenBank/DDBJ whole genome shotgun (WGS) entry which is preliminary data.</text>
</comment>
<feature type="binding site" evidence="2">
    <location>
        <position position="101"/>
    </location>
    <ligand>
        <name>Fe cation</name>
        <dbReference type="ChEBI" id="CHEBI:24875"/>
    </ligand>
</feature>
<dbReference type="Pfam" id="PF02678">
    <property type="entry name" value="Pirin"/>
    <property type="match status" value="1"/>
</dbReference>
<evidence type="ECO:0000256" key="2">
    <source>
        <dbReference type="PIRSR" id="PIRSR006232-1"/>
    </source>
</evidence>
<dbReference type="Pfam" id="PF05726">
    <property type="entry name" value="Pirin_C"/>
    <property type="match status" value="1"/>
</dbReference>
<keyword evidence="7" id="KW-1185">Reference proteome</keyword>
<evidence type="ECO:0000259" key="4">
    <source>
        <dbReference type="Pfam" id="PF02678"/>
    </source>
</evidence>
<feature type="domain" description="Pirin C-terminal" evidence="5">
    <location>
        <begin position="173"/>
        <end position="272"/>
    </location>
</feature>
<dbReference type="CDD" id="cd02247">
    <property type="entry name" value="cupin_pirin_C"/>
    <property type="match status" value="1"/>
</dbReference>
<gene>
    <name evidence="6" type="ORF">EHS15_17675</name>
</gene>
<organism evidence="6 7">
    <name type="scientific">Leptospira idonii</name>
    <dbReference type="NCBI Taxonomy" id="1193500"/>
    <lineage>
        <taxon>Bacteria</taxon>
        <taxon>Pseudomonadati</taxon>
        <taxon>Spirochaetota</taxon>
        <taxon>Spirochaetia</taxon>
        <taxon>Leptospirales</taxon>
        <taxon>Leptospiraceae</taxon>
        <taxon>Leptospira</taxon>
    </lineage>
</organism>
<keyword evidence="2" id="KW-0479">Metal-binding</keyword>
<dbReference type="RefSeq" id="WP_135761917.1">
    <property type="nucleotide sequence ID" value="NZ_RQHW01000078.1"/>
</dbReference>
<accession>A0A4R9LVY8</accession>
<keyword evidence="2" id="KW-0408">Iron</keyword>
<protein>
    <submittedName>
        <fullName evidence="6">Pirin family protein</fullName>
    </submittedName>
</protein>
<name>A0A4R9LVY8_9LEPT</name>
<evidence type="ECO:0000313" key="7">
    <source>
        <dbReference type="Proteomes" id="UP000298058"/>
    </source>
</evidence>
<dbReference type="InterPro" id="IPR012093">
    <property type="entry name" value="Pirin"/>
</dbReference>
<dbReference type="Gene3D" id="2.60.120.10">
    <property type="entry name" value="Jelly Rolls"/>
    <property type="match status" value="2"/>
</dbReference>
<evidence type="ECO:0000256" key="3">
    <source>
        <dbReference type="RuleBase" id="RU003457"/>
    </source>
</evidence>
<dbReference type="PANTHER" id="PTHR13903">
    <property type="entry name" value="PIRIN-RELATED"/>
    <property type="match status" value="1"/>
</dbReference>
<sequence length="289" mass="32555">MTIILKGHVKDLGDNFTVRRILPAMEKRFVGPFVFFDHFGPVPVVTGKELSVRPHPHIGLSTITFLYDGVINHKDSLGVEQPIRPFETNWMTAGSGIVHSERSLLDPEYKIIEGLQTWVALPKDKEEIDPSFQHLSQAEIPIYEQEGIIFRLLGGEFLGLKSKAHVHSPLFYADIEAKPSAGEVVWDLSEKQEAGLYVARGSVRVAGEDLDVGKMAIFPKGEKVRFQATQNSRLMLLGGEPLEEKRNLWWNFVSTSQERIEKAKSDWENDLFAKVPGETERIPLPPPPH</sequence>
<dbReference type="EMBL" id="RQHW01000078">
    <property type="protein sequence ID" value="TGN17364.1"/>
    <property type="molecule type" value="Genomic_DNA"/>
</dbReference>
<dbReference type="InterPro" id="IPR003829">
    <property type="entry name" value="Pirin_N_dom"/>
</dbReference>